<dbReference type="RefSeq" id="XP_035825498.1">
    <property type="nucleotide sequence ID" value="XM_035969605.1"/>
</dbReference>
<proteinExistence type="predicted"/>
<protein>
    <submittedName>
        <fullName evidence="3">Uncharacterized protein LOC101849373 isoform X1</fullName>
    </submittedName>
</protein>
<dbReference type="GeneID" id="101849373"/>
<evidence type="ECO:0000256" key="1">
    <source>
        <dbReference type="SAM" id="MobiDB-lite"/>
    </source>
</evidence>
<reference evidence="3" key="1">
    <citation type="submission" date="2025-08" db="UniProtKB">
        <authorList>
            <consortium name="RefSeq"/>
        </authorList>
    </citation>
    <scope>IDENTIFICATION</scope>
</reference>
<accession>A0ABM1VSV6</accession>
<keyword evidence="2" id="KW-1185">Reference proteome</keyword>
<sequence length="135" mass="14301">MVWVELPADLEFECEVVGVACILDCSLRFAGTALYRHGFSSPGPLADAEDNLKESSSQGPLCQFGGRLDDDANDTTAGPSTGGPLRMTRMTNQRIRRPDHQQEDPSAGAEDDLEDDAKDTTAGPSTGGPLCWSGG</sequence>
<evidence type="ECO:0000313" key="2">
    <source>
        <dbReference type="Proteomes" id="UP000694888"/>
    </source>
</evidence>
<gene>
    <name evidence="3" type="primary">LOC101849373</name>
</gene>
<name>A0ABM1VSV6_APLCA</name>
<evidence type="ECO:0000313" key="3">
    <source>
        <dbReference type="RefSeq" id="XP_035825498.1"/>
    </source>
</evidence>
<dbReference type="Proteomes" id="UP000694888">
    <property type="component" value="Unplaced"/>
</dbReference>
<feature type="region of interest" description="Disordered" evidence="1">
    <location>
        <begin position="40"/>
        <end position="135"/>
    </location>
</feature>
<organism evidence="2 3">
    <name type="scientific">Aplysia californica</name>
    <name type="common">California sea hare</name>
    <dbReference type="NCBI Taxonomy" id="6500"/>
    <lineage>
        <taxon>Eukaryota</taxon>
        <taxon>Metazoa</taxon>
        <taxon>Spiralia</taxon>
        <taxon>Lophotrochozoa</taxon>
        <taxon>Mollusca</taxon>
        <taxon>Gastropoda</taxon>
        <taxon>Heterobranchia</taxon>
        <taxon>Euthyneura</taxon>
        <taxon>Tectipleura</taxon>
        <taxon>Aplysiida</taxon>
        <taxon>Aplysioidea</taxon>
        <taxon>Aplysiidae</taxon>
        <taxon>Aplysia</taxon>
    </lineage>
</organism>